<accession>X1BRK2</accession>
<evidence type="ECO:0000313" key="2">
    <source>
        <dbReference type="EMBL" id="GAG74791.1"/>
    </source>
</evidence>
<gene>
    <name evidence="2" type="ORF">S01H4_32551</name>
</gene>
<feature type="region of interest" description="Disordered" evidence="1">
    <location>
        <begin position="1"/>
        <end position="23"/>
    </location>
</feature>
<comment type="caution">
    <text evidence="2">The sequence shown here is derived from an EMBL/GenBank/DDBJ whole genome shotgun (WGS) entry which is preliminary data.</text>
</comment>
<feature type="non-terminal residue" evidence="2">
    <location>
        <position position="39"/>
    </location>
</feature>
<dbReference type="AlphaFoldDB" id="X1BRK2"/>
<name>X1BRK2_9ZZZZ</name>
<sequence length="39" mass="4229">MLKAVDLVTQSQRHPTLTGGGRGRAEVVTKGLYFTPKKS</sequence>
<evidence type="ECO:0000256" key="1">
    <source>
        <dbReference type="SAM" id="MobiDB-lite"/>
    </source>
</evidence>
<protein>
    <submittedName>
        <fullName evidence="2">Uncharacterized protein</fullName>
    </submittedName>
</protein>
<dbReference type="EMBL" id="BART01017033">
    <property type="protein sequence ID" value="GAG74791.1"/>
    <property type="molecule type" value="Genomic_DNA"/>
</dbReference>
<organism evidence="2">
    <name type="scientific">marine sediment metagenome</name>
    <dbReference type="NCBI Taxonomy" id="412755"/>
    <lineage>
        <taxon>unclassified sequences</taxon>
        <taxon>metagenomes</taxon>
        <taxon>ecological metagenomes</taxon>
    </lineage>
</organism>
<reference evidence="2" key="1">
    <citation type="journal article" date="2014" name="Front. Microbiol.">
        <title>High frequency of phylogenetically diverse reductive dehalogenase-homologous genes in deep subseafloor sedimentary metagenomes.</title>
        <authorList>
            <person name="Kawai M."/>
            <person name="Futagami T."/>
            <person name="Toyoda A."/>
            <person name="Takaki Y."/>
            <person name="Nishi S."/>
            <person name="Hori S."/>
            <person name="Arai W."/>
            <person name="Tsubouchi T."/>
            <person name="Morono Y."/>
            <person name="Uchiyama I."/>
            <person name="Ito T."/>
            <person name="Fujiyama A."/>
            <person name="Inagaki F."/>
            <person name="Takami H."/>
        </authorList>
    </citation>
    <scope>NUCLEOTIDE SEQUENCE</scope>
    <source>
        <strain evidence="2">Expedition CK06-06</strain>
    </source>
</reference>
<proteinExistence type="predicted"/>